<evidence type="ECO:0000313" key="2">
    <source>
        <dbReference type="Proteomes" id="UP001497535"/>
    </source>
</evidence>
<gene>
    <name evidence="1" type="ORF">MENTE1834_LOCUS37937</name>
</gene>
<sequence length="74" mass="8891">MTLTCELTWSGKEMRWGYYKEYIAQKKSREFTKSRLSFNKIKIVFAGMWEEYNLINRNCADWAKEFYGIICGLT</sequence>
<protein>
    <submittedName>
        <fullName evidence="1">Uncharacterized protein</fullName>
    </submittedName>
</protein>
<dbReference type="EMBL" id="CAVMJV010000081">
    <property type="protein sequence ID" value="CAK5090167.1"/>
    <property type="molecule type" value="Genomic_DNA"/>
</dbReference>
<reference evidence="1" key="1">
    <citation type="submission" date="2023-11" db="EMBL/GenBank/DDBJ databases">
        <authorList>
            <person name="Poullet M."/>
        </authorList>
    </citation>
    <scope>NUCLEOTIDE SEQUENCE</scope>
    <source>
        <strain evidence="1">E1834</strain>
    </source>
</reference>
<organism evidence="1 2">
    <name type="scientific">Meloidogyne enterolobii</name>
    <name type="common">Root-knot nematode worm</name>
    <name type="synonym">Meloidogyne mayaguensis</name>
    <dbReference type="NCBI Taxonomy" id="390850"/>
    <lineage>
        <taxon>Eukaryota</taxon>
        <taxon>Metazoa</taxon>
        <taxon>Ecdysozoa</taxon>
        <taxon>Nematoda</taxon>
        <taxon>Chromadorea</taxon>
        <taxon>Rhabditida</taxon>
        <taxon>Tylenchina</taxon>
        <taxon>Tylenchomorpha</taxon>
        <taxon>Tylenchoidea</taxon>
        <taxon>Meloidogynidae</taxon>
        <taxon>Meloidogyninae</taxon>
        <taxon>Meloidogyne</taxon>
    </lineage>
</organism>
<proteinExistence type="predicted"/>
<comment type="caution">
    <text evidence="1">The sequence shown here is derived from an EMBL/GenBank/DDBJ whole genome shotgun (WGS) entry which is preliminary data.</text>
</comment>
<accession>A0ACB1AF64</accession>
<name>A0ACB1AF64_MELEN</name>
<keyword evidence="2" id="KW-1185">Reference proteome</keyword>
<dbReference type="Proteomes" id="UP001497535">
    <property type="component" value="Unassembled WGS sequence"/>
</dbReference>
<evidence type="ECO:0000313" key="1">
    <source>
        <dbReference type="EMBL" id="CAK5090167.1"/>
    </source>
</evidence>